<reference evidence="1 2" key="1">
    <citation type="journal article" date="2021" name="BMC Biol.">
        <title>Horizontally acquired antibacterial genes associated with adaptive radiation of ladybird beetles.</title>
        <authorList>
            <person name="Li H.S."/>
            <person name="Tang X.F."/>
            <person name="Huang Y.H."/>
            <person name="Xu Z.Y."/>
            <person name="Chen M.L."/>
            <person name="Du X.Y."/>
            <person name="Qiu B.Y."/>
            <person name="Chen P.T."/>
            <person name="Zhang W."/>
            <person name="Slipinski A."/>
            <person name="Escalona H.E."/>
            <person name="Waterhouse R.M."/>
            <person name="Zwick A."/>
            <person name="Pang H."/>
        </authorList>
    </citation>
    <scope>NUCLEOTIDE SEQUENCE [LARGE SCALE GENOMIC DNA]</scope>
    <source>
        <strain evidence="1">SYSU2018</strain>
    </source>
</reference>
<name>A0ABD2NHB6_9CUCU</name>
<dbReference type="Proteomes" id="UP001516400">
    <property type="component" value="Unassembled WGS sequence"/>
</dbReference>
<keyword evidence="2" id="KW-1185">Reference proteome</keyword>
<evidence type="ECO:0008006" key="3">
    <source>
        <dbReference type="Google" id="ProtNLM"/>
    </source>
</evidence>
<accession>A0ABD2NHB6</accession>
<organism evidence="1 2">
    <name type="scientific">Cryptolaemus montrouzieri</name>
    <dbReference type="NCBI Taxonomy" id="559131"/>
    <lineage>
        <taxon>Eukaryota</taxon>
        <taxon>Metazoa</taxon>
        <taxon>Ecdysozoa</taxon>
        <taxon>Arthropoda</taxon>
        <taxon>Hexapoda</taxon>
        <taxon>Insecta</taxon>
        <taxon>Pterygota</taxon>
        <taxon>Neoptera</taxon>
        <taxon>Endopterygota</taxon>
        <taxon>Coleoptera</taxon>
        <taxon>Polyphaga</taxon>
        <taxon>Cucujiformia</taxon>
        <taxon>Coccinelloidea</taxon>
        <taxon>Coccinellidae</taxon>
        <taxon>Scymninae</taxon>
        <taxon>Scymnini</taxon>
        <taxon>Cryptolaemus</taxon>
    </lineage>
</organism>
<protein>
    <recommendedName>
        <fullName evidence="3">Reverse transcriptase domain-containing protein</fullName>
    </recommendedName>
</protein>
<dbReference type="EMBL" id="JABFTP020000103">
    <property type="protein sequence ID" value="KAL3278115.1"/>
    <property type="molecule type" value="Genomic_DNA"/>
</dbReference>
<gene>
    <name evidence="1" type="ORF">HHI36_013460</name>
</gene>
<comment type="caution">
    <text evidence="1">The sequence shown here is derived from an EMBL/GenBank/DDBJ whole genome shotgun (WGS) entry which is preliminary data.</text>
</comment>
<evidence type="ECO:0000313" key="1">
    <source>
        <dbReference type="EMBL" id="KAL3278115.1"/>
    </source>
</evidence>
<evidence type="ECO:0000313" key="2">
    <source>
        <dbReference type="Proteomes" id="UP001516400"/>
    </source>
</evidence>
<sequence>MFILFVNDLDEVVADIPRIFMTAYANDTDYLAAAETFPEVQKLDLVLQRSKDWFLSNGLCMNTSKTKATLFKTTHAGFDTPEHLSMETCSLNLEQWIIMSRSETKQKRITDATKLRSHKM</sequence>
<dbReference type="AlphaFoldDB" id="A0ABD2NHB6"/>
<proteinExistence type="predicted"/>